<dbReference type="PANTHER" id="PTHR33266:SF1">
    <property type="entry name" value="F-BOX DOMAIN-CONTAINING PROTEIN"/>
    <property type="match status" value="1"/>
</dbReference>
<proteinExistence type="predicted"/>
<comment type="caution">
    <text evidence="1">The sequence shown here is derived from an EMBL/GenBank/DDBJ whole genome shotgun (WGS) entry which is preliminary data.</text>
</comment>
<gene>
    <name evidence="1" type="ORF">B0H17DRAFT_1175227</name>
</gene>
<dbReference type="Proteomes" id="UP001221757">
    <property type="component" value="Unassembled WGS sequence"/>
</dbReference>
<reference evidence="1" key="1">
    <citation type="submission" date="2023-03" db="EMBL/GenBank/DDBJ databases">
        <title>Massive genome expansion in bonnet fungi (Mycena s.s.) driven by repeated elements and novel gene families across ecological guilds.</title>
        <authorList>
            <consortium name="Lawrence Berkeley National Laboratory"/>
            <person name="Harder C.B."/>
            <person name="Miyauchi S."/>
            <person name="Viragh M."/>
            <person name="Kuo A."/>
            <person name="Thoen E."/>
            <person name="Andreopoulos B."/>
            <person name="Lu D."/>
            <person name="Skrede I."/>
            <person name="Drula E."/>
            <person name="Henrissat B."/>
            <person name="Morin E."/>
            <person name="Kohler A."/>
            <person name="Barry K."/>
            <person name="LaButti K."/>
            <person name="Morin E."/>
            <person name="Salamov A."/>
            <person name="Lipzen A."/>
            <person name="Mereny Z."/>
            <person name="Hegedus B."/>
            <person name="Baldrian P."/>
            <person name="Stursova M."/>
            <person name="Weitz H."/>
            <person name="Taylor A."/>
            <person name="Grigoriev I.V."/>
            <person name="Nagy L.G."/>
            <person name="Martin F."/>
            <person name="Kauserud H."/>
        </authorList>
    </citation>
    <scope>NUCLEOTIDE SEQUENCE</scope>
    <source>
        <strain evidence="1">CBHHK067</strain>
    </source>
</reference>
<evidence type="ECO:0000313" key="1">
    <source>
        <dbReference type="EMBL" id="KAJ7705311.1"/>
    </source>
</evidence>
<name>A0AAD7GTZ1_MYCRO</name>
<evidence type="ECO:0000313" key="2">
    <source>
        <dbReference type="Proteomes" id="UP001221757"/>
    </source>
</evidence>
<sequence length="832" mass="91934">MDDDMMLDSPNSLVSFKETEVVAKWINSDEQDTVLMIVKAATDMLGDRHVSPRTFNTLKNLLASCPVAIDCQRPKSHTDLKALWEEVKSFDHPYALFLLGMWAPSVHTRQRSSKEEIAQILHEAFTGQFEGDAVDLFVQAMDAYVATFNAQIYYGKIIAWYGPSGAGKSKGIDALQDKFPTFTICFRDSDDPSGGWPPGDRPAYEFFKSESNSAPEERVAAFLGAFFEIAAEELRTAGVSPAESARASWQYKFEIGSTYGESARGVLFTRVAKRAQNLLSDTLPSKIDGEPEYRYRQLWNRYCEDRAVTLLNIMPTVPYCFIALDECTDIPNVKPIVLRRILQAGHHITKLWFILLGTNTKIQVLQPTASRTKPSARFRKLQCLPTWCYFSFGQLAPPEPDTPRKALEVDYLRKVGRPLFATYKTAAITYINATTKLFSPQSTFDPSNVVQVLTAFSHRILLQLGNTAVAHQVAADSVNSNLRYATRIDGEIVRTVCPSEPLLSLISSDVLNMGDNFVGSLATLVDAVKSATIDRGQEGELYCRLLIIRARDVACQRALGPGLARKLLRDDVEFKGPDCEAADTFAQASFAVRLITLEQHLDALVHLENFNDPSAALELRNFTKSYHVNITHMVRFDDVITAVRPPSIPSSAPVIDGFYVAYGGDLDQPFDLDKFMVIAWQSKAKAAAASQGELVASLTGPMQKDSAGKHYKPAQLVIIMDLNTKAVFKGKGNSCLEVTKRRASIPLKKNNTNQAPWGGYAASTDEEPLTWCLNIRGHTKASYPCIDAALYESSPPTFSALFDEVGPDIVANSMIAQASRSADACLQPLGSF</sequence>
<protein>
    <submittedName>
        <fullName evidence="1">Uncharacterized protein</fullName>
    </submittedName>
</protein>
<dbReference type="EMBL" id="JARKIE010000008">
    <property type="protein sequence ID" value="KAJ7705311.1"/>
    <property type="molecule type" value="Genomic_DNA"/>
</dbReference>
<dbReference type="PANTHER" id="PTHR33266">
    <property type="entry name" value="CHROMOSOME 15, WHOLE GENOME SHOTGUN SEQUENCE"/>
    <property type="match status" value="1"/>
</dbReference>
<organism evidence="1 2">
    <name type="scientific">Mycena rosella</name>
    <name type="common">Pink bonnet</name>
    <name type="synonym">Agaricus rosellus</name>
    <dbReference type="NCBI Taxonomy" id="1033263"/>
    <lineage>
        <taxon>Eukaryota</taxon>
        <taxon>Fungi</taxon>
        <taxon>Dikarya</taxon>
        <taxon>Basidiomycota</taxon>
        <taxon>Agaricomycotina</taxon>
        <taxon>Agaricomycetes</taxon>
        <taxon>Agaricomycetidae</taxon>
        <taxon>Agaricales</taxon>
        <taxon>Marasmiineae</taxon>
        <taxon>Mycenaceae</taxon>
        <taxon>Mycena</taxon>
    </lineage>
</organism>
<dbReference type="AlphaFoldDB" id="A0AAD7GTZ1"/>
<accession>A0AAD7GTZ1</accession>
<keyword evidence="2" id="KW-1185">Reference proteome</keyword>